<gene>
    <name evidence="5" type="ORF">F7O44_02480</name>
</gene>
<dbReference type="InterPro" id="IPR001764">
    <property type="entry name" value="Glyco_hydro_3_N"/>
</dbReference>
<keyword evidence="6" id="KW-1185">Reference proteome</keyword>
<dbReference type="EMBL" id="WLZY01000001">
    <property type="protein sequence ID" value="NDL55931.1"/>
    <property type="molecule type" value="Genomic_DNA"/>
</dbReference>
<dbReference type="InterPro" id="IPR017853">
    <property type="entry name" value="GH"/>
</dbReference>
<comment type="caution">
    <text evidence="5">The sequence shown here is derived from an EMBL/GenBank/DDBJ whole genome shotgun (WGS) entry which is preliminary data.</text>
</comment>
<dbReference type="PANTHER" id="PTHR30480">
    <property type="entry name" value="BETA-HEXOSAMINIDASE-RELATED"/>
    <property type="match status" value="1"/>
</dbReference>
<keyword evidence="3" id="KW-0326">Glycosidase</keyword>
<sequence>MALTTIFAGFDGTATPPSWVGRLAAAGLGGVVLFGRNVDPARGDSGVAELTSALRDAGPHLLVGVDEEGGDLTRLDTARGSSLPGNAALGALDDPVRTERVGVELGIRLRGCGIDLNFAPVADVDTQTHNPVIGVRAFGSCPDLVSRHVAAFVAGQQGVGVAAAAKHFPGHGGTRDDSHFTVPVLDQPLDELHRLDLPPFRAAIKADVKIVMTAHVVVPSIDRHSPATLSSAAVTGLLRQELGFSGIVMTDGLDMHAISRGVGHAEAGVQALLAGVDALCVGGDSTDPELVESMAGALVEAVRAGRLPAQRLAEASSRIEDLRRWCRKPSSLLVPPATPGDTATAAADVARRIVTPHGRVKLDAAPVILELHDEPSPATGDVPWGVGAPVASRMPGTVVVRLREAGQDVERVLAGLPDRPVVLSVRASRRRQWQERLVHTVRALRPDVIVVDHDTGTSESVLGEHYILTHGAARITAEVAADLLTGTFITGQG</sequence>
<dbReference type="PROSITE" id="PS00775">
    <property type="entry name" value="GLYCOSYL_HYDROL_F3"/>
    <property type="match status" value="1"/>
</dbReference>
<evidence type="ECO:0000313" key="5">
    <source>
        <dbReference type="EMBL" id="NDL55931.1"/>
    </source>
</evidence>
<dbReference type="Pfam" id="PF00933">
    <property type="entry name" value="Glyco_hydro_3"/>
    <property type="match status" value="1"/>
</dbReference>
<evidence type="ECO:0000256" key="1">
    <source>
        <dbReference type="ARBA" id="ARBA00005336"/>
    </source>
</evidence>
<dbReference type="AlphaFoldDB" id="A0A7K3LY20"/>
<proteinExistence type="inferred from homology"/>
<dbReference type="GO" id="GO:0004553">
    <property type="term" value="F:hydrolase activity, hydrolyzing O-glycosyl compounds"/>
    <property type="evidence" value="ECO:0007669"/>
    <property type="project" value="InterPro"/>
</dbReference>
<dbReference type="GO" id="GO:0009254">
    <property type="term" value="P:peptidoglycan turnover"/>
    <property type="evidence" value="ECO:0007669"/>
    <property type="project" value="TreeGrafter"/>
</dbReference>
<organism evidence="5 6">
    <name type="scientific">Phytoactinopolyspora mesophila</name>
    <dbReference type="NCBI Taxonomy" id="2650750"/>
    <lineage>
        <taxon>Bacteria</taxon>
        <taxon>Bacillati</taxon>
        <taxon>Actinomycetota</taxon>
        <taxon>Actinomycetes</taxon>
        <taxon>Jiangellales</taxon>
        <taxon>Jiangellaceae</taxon>
        <taxon>Phytoactinopolyspora</taxon>
    </lineage>
</organism>
<dbReference type="InterPro" id="IPR019800">
    <property type="entry name" value="Glyco_hydro_3_AS"/>
</dbReference>
<dbReference type="Proteomes" id="UP000460435">
    <property type="component" value="Unassembled WGS sequence"/>
</dbReference>
<comment type="similarity">
    <text evidence="1">Belongs to the glycosyl hydrolase 3 family.</text>
</comment>
<dbReference type="InterPro" id="IPR036962">
    <property type="entry name" value="Glyco_hydro_3_N_sf"/>
</dbReference>
<dbReference type="GO" id="GO:0005975">
    <property type="term" value="P:carbohydrate metabolic process"/>
    <property type="evidence" value="ECO:0007669"/>
    <property type="project" value="InterPro"/>
</dbReference>
<dbReference type="RefSeq" id="WP_162448590.1">
    <property type="nucleotide sequence ID" value="NZ_WLZY01000001.1"/>
</dbReference>
<accession>A0A7K3LY20</accession>
<evidence type="ECO:0000256" key="2">
    <source>
        <dbReference type="ARBA" id="ARBA00022801"/>
    </source>
</evidence>
<reference evidence="5 6" key="1">
    <citation type="submission" date="2019-11" db="EMBL/GenBank/DDBJ databases">
        <authorList>
            <person name="Li X.-J."/>
            <person name="Feng X.-M."/>
        </authorList>
    </citation>
    <scope>NUCLEOTIDE SEQUENCE [LARGE SCALE GENOMIC DNA]</scope>
    <source>
        <strain evidence="5 6">XMNu-373</strain>
    </source>
</reference>
<evidence type="ECO:0000259" key="4">
    <source>
        <dbReference type="Pfam" id="PF00933"/>
    </source>
</evidence>
<dbReference type="InterPro" id="IPR050226">
    <property type="entry name" value="NagZ_Beta-hexosaminidase"/>
</dbReference>
<evidence type="ECO:0000256" key="3">
    <source>
        <dbReference type="ARBA" id="ARBA00023295"/>
    </source>
</evidence>
<feature type="domain" description="Glycoside hydrolase family 3 N-terminal" evidence="4">
    <location>
        <begin position="23"/>
        <end position="320"/>
    </location>
</feature>
<dbReference type="SUPFAM" id="SSF51445">
    <property type="entry name" value="(Trans)glycosidases"/>
    <property type="match status" value="1"/>
</dbReference>
<keyword evidence="2 5" id="KW-0378">Hydrolase</keyword>
<dbReference type="PANTHER" id="PTHR30480:SF16">
    <property type="entry name" value="GLYCOSIDE HYDROLASE FAMILY 3 DOMAIN PROTEIN"/>
    <property type="match status" value="1"/>
</dbReference>
<protein>
    <submittedName>
        <fullName evidence="5">Glycoside hydrolase family 3 protein</fullName>
    </submittedName>
</protein>
<evidence type="ECO:0000313" key="6">
    <source>
        <dbReference type="Proteomes" id="UP000460435"/>
    </source>
</evidence>
<dbReference type="Gene3D" id="3.20.20.300">
    <property type="entry name" value="Glycoside hydrolase, family 3, N-terminal domain"/>
    <property type="match status" value="1"/>
</dbReference>
<name>A0A7K3LY20_9ACTN</name>